<feature type="domain" description="DUF3741" evidence="2">
    <location>
        <begin position="128"/>
        <end position="156"/>
    </location>
</feature>
<reference evidence="3 4" key="1">
    <citation type="submission" date="2019-09" db="EMBL/GenBank/DDBJ databases">
        <title>A chromosome-level genome assembly of the Chinese tupelo Nyssa sinensis.</title>
        <authorList>
            <person name="Yang X."/>
            <person name="Kang M."/>
            <person name="Yang Y."/>
            <person name="Xiong H."/>
            <person name="Wang M."/>
            <person name="Zhang Z."/>
            <person name="Wang Z."/>
            <person name="Wu H."/>
            <person name="Ma T."/>
            <person name="Liu J."/>
            <person name="Xi Z."/>
        </authorList>
    </citation>
    <scope>NUCLEOTIDE SEQUENCE [LARGE SCALE GENOMIC DNA]</scope>
    <source>
        <strain evidence="3">J267</strain>
        <tissue evidence="3">Leaf</tissue>
    </source>
</reference>
<dbReference type="InterPro" id="IPR033334">
    <property type="entry name" value="LNG1/2"/>
</dbReference>
<dbReference type="Pfam" id="PF14383">
    <property type="entry name" value="VARLMGL"/>
    <property type="match status" value="1"/>
</dbReference>
<feature type="compositionally biased region" description="Low complexity" evidence="1">
    <location>
        <begin position="418"/>
        <end position="431"/>
    </location>
</feature>
<feature type="region of interest" description="Disordered" evidence="1">
    <location>
        <begin position="149"/>
        <end position="168"/>
    </location>
</feature>
<feature type="region of interest" description="Disordered" evidence="1">
    <location>
        <begin position="299"/>
        <end position="318"/>
    </location>
</feature>
<dbReference type="PANTHER" id="PTHR31680">
    <property type="entry name" value="LONGIFOLIA PROTEIN"/>
    <property type="match status" value="1"/>
</dbReference>
<evidence type="ECO:0000256" key="1">
    <source>
        <dbReference type="SAM" id="MobiDB-lite"/>
    </source>
</evidence>
<feature type="compositionally biased region" description="Basic and acidic residues" evidence="1">
    <location>
        <begin position="159"/>
        <end position="168"/>
    </location>
</feature>
<dbReference type="OrthoDB" id="1929599at2759"/>
<evidence type="ECO:0000259" key="2">
    <source>
        <dbReference type="Pfam" id="PF14383"/>
    </source>
</evidence>
<dbReference type="Proteomes" id="UP000325577">
    <property type="component" value="Linkage Group LG11"/>
</dbReference>
<protein>
    <recommendedName>
        <fullName evidence="2">DUF3741 domain-containing protein</fullName>
    </recommendedName>
</protein>
<accession>A0A5J5BQ43</accession>
<dbReference type="AlphaFoldDB" id="A0A5J5BQ43"/>
<organism evidence="3 4">
    <name type="scientific">Nyssa sinensis</name>
    <dbReference type="NCBI Taxonomy" id="561372"/>
    <lineage>
        <taxon>Eukaryota</taxon>
        <taxon>Viridiplantae</taxon>
        <taxon>Streptophyta</taxon>
        <taxon>Embryophyta</taxon>
        <taxon>Tracheophyta</taxon>
        <taxon>Spermatophyta</taxon>
        <taxon>Magnoliopsida</taxon>
        <taxon>eudicotyledons</taxon>
        <taxon>Gunneridae</taxon>
        <taxon>Pentapetalae</taxon>
        <taxon>asterids</taxon>
        <taxon>Cornales</taxon>
        <taxon>Nyssaceae</taxon>
        <taxon>Nyssa</taxon>
    </lineage>
</organism>
<keyword evidence="4" id="KW-1185">Reference proteome</keyword>
<proteinExistence type="predicted"/>
<evidence type="ECO:0000313" key="3">
    <source>
        <dbReference type="EMBL" id="KAA8543301.1"/>
    </source>
</evidence>
<sequence>MAGDSSPASEKSVGPLEFSRELEKLQQTKAIASSSPDCSKPSPVTELQSPAKEPATPADIPAKMPLPLPIFEFKEGTRSSWKFCKETPRLSLDSRAIVDAKGTFYPREIRTNAAILSVNRFENSGDGAVIDGEDKQRRSPSVIARLMGLEPLPRSSPEPLKKAELRRSASESRVSRDLFQYRSIDEMRSVHSQSLRTEASAHCHGNRLNNERASSIQRTSFRKPKQTVSIYGEIERRLKIRGIDEPSKDLETLKQILEAMQLKGLLHTKKPSEQISRRNFVYDRNFSLDGSPIVVMKPSRSPVSPINRRIANDSPPSSFNCRAGVRRNVNHAGENLPTVSPLREKPGTDRNVRNLGRSQKFELADSNEESVLFVPQSLAREKLDQIKRPQLDHQETVNQRLGFISKEKIAVVTEDESSSLSESTVSTSSQTDTERSKMEEYKEGRSLLERCG</sequence>
<feature type="compositionally biased region" description="Low complexity" evidence="1">
    <location>
        <begin position="149"/>
        <end position="158"/>
    </location>
</feature>
<feature type="region of interest" description="Disordered" evidence="1">
    <location>
        <begin position="26"/>
        <end position="63"/>
    </location>
</feature>
<evidence type="ECO:0000313" key="4">
    <source>
        <dbReference type="Proteomes" id="UP000325577"/>
    </source>
</evidence>
<feature type="compositionally biased region" description="Basic and acidic residues" evidence="1">
    <location>
        <begin position="432"/>
        <end position="452"/>
    </location>
</feature>
<dbReference type="EMBL" id="CM018034">
    <property type="protein sequence ID" value="KAA8543301.1"/>
    <property type="molecule type" value="Genomic_DNA"/>
</dbReference>
<gene>
    <name evidence="3" type="ORF">F0562_021204</name>
</gene>
<dbReference type="GO" id="GO:0051513">
    <property type="term" value="P:regulation of monopolar cell growth"/>
    <property type="evidence" value="ECO:0007669"/>
    <property type="project" value="InterPro"/>
</dbReference>
<feature type="region of interest" description="Disordered" evidence="1">
    <location>
        <begin position="414"/>
        <end position="452"/>
    </location>
</feature>
<feature type="compositionally biased region" description="Polar residues" evidence="1">
    <location>
        <begin position="27"/>
        <end position="37"/>
    </location>
</feature>
<dbReference type="InterPro" id="IPR032795">
    <property type="entry name" value="DUF3741-assoc"/>
</dbReference>
<feature type="region of interest" description="Disordered" evidence="1">
    <location>
        <begin position="1"/>
        <end position="20"/>
    </location>
</feature>
<dbReference type="PANTHER" id="PTHR31680:SF12">
    <property type="entry name" value="OS11G0587300 PROTEIN"/>
    <property type="match status" value="1"/>
</dbReference>
<name>A0A5J5BQ43_9ASTE</name>